<dbReference type="AlphaFoldDB" id="A0A8J5CM02"/>
<evidence type="ECO:0000256" key="1">
    <source>
        <dbReference type="SAM" id="MobiDB-lite"/>
    </source>
</evidence>
<comment type="caution">
    <text evidence="2">The sequence shown here is derived from an EMBL/GenBank/DDBJ whole genome shotgun (WGS) entry which is preliminary data.</text>
</comment>
<evidence type="ECO:0000313" key="3">
    <source>
        <dbReference type="Proteomes" id="UP000770661"/>
    </source>
</evidence>
<dbReference type="EMBL" id="JACEEZ010005637">
    <property type="protein sequence ID" value="KAG0725418.1"/>
    <property type="molecule type" value="Genomic_DNA"/>
</dbReference>
<dbReference type="Proteomes" id="UP000770661">
    <property type="component" value="Unassembled WGS sequence"/>
</dbReference>
<sequence>MPRGLWGPQARRHRGRCDAGLYGAVELHLPRGAKQSGVGARRSGTRPHSLYSRASPGSLVGSHRCRGTLWGPPSAAECSGANAHERPRHVGNNLRGSGDRAVCHTRIRDNTEEVGNCGGLAGNLMFLPSTSMQDKLASILEIPRSSDDDPS</sequence>
<organism evidence="2 3">
    <name type="scientific">Chionoecetes opilio</name>
    <name type="common">Atlantic snow crab</name>
    <name type="synonym">Cancer opilio</name>
    <dbReference type="NCBI Taxonomy" id="41210"/>
    <lineage>
        <taxon>Eukaryota</taxon>
        <taxon>Metazoa</taxon>
        <taxon>Ecdysozoa</taxon>
        <taxon>Arthropoda</taxon>
        <taxon>Crustacea</taxon>
        <taxon>Multicrustacea</taxon>
        <taxon>Malacostraca</taxon>
        <taxon>Eumalacostraca</taxon>
        <taxon>Eucarida</taxon>
        <taxon>Decapoda</taxon>
        <taxon>Pleocyemata</taxon>
        <taxon>Brachyura</taxon>
        <taxon>Eubrachyura</taxon>
        <taxon>Majoidea</taxon>
        <taxon>Majidae</taxon>
        <taxon>Chionoecetes</taxon>
    </lineage>
</organism>
<name>A0A8J5CM02_CHIOP</name>
<gene>
    <name evidence="2" type="ORF">GWK47_004675</name>
</gene>
<proteinExistence type="predicted"/>
<protein>
    <submittedName>
        <fullName evidence="2">Uncharacterized protein</fullName>
    </submittedName>
</protein>
<evidence type="ECO:0000313" key="2">
    <source>
        <dbReference type="EMBL" id="KAG0725418.1"/>
    </source>
</evidence>
<accession>A0A8J5CM02</accession>
<feature type="region of interest" description="Disordered" evidence="1">
    <location>
        <begin position="33"/>
        <end position="57"/>
    </location>
</feature>
<reference evidence="2" key="1">
    <citation type="submission" date="2020-07" db="EMBL/GenBank/DDBJ databases">
        <title>The High-quality genome of the commercially important snow crab, Chionoecetes opilio.</title>
        <authorList>
            <person name="Jeong J.-H."/>
            <person name="Ryu S."/>
        </authorList>
    </citation>
    <scope>NUCLEOTIDE SEQUENCE</scope>
    <source>
        <strain evidence="2">MADBK_172401_WGS</strain>
        <tissue evidence="2">Digestive gland</tissue>
    </source>
</reference>
<keyword evidence="3" id="KW-1185">Reference proteome</keyword>